<keyword evidence="1" id="KW-1133">Transmembrane helix</keyword>
<name>A0A232FEK0_9HYME</name>
<feature type="transmembrane region" description="Helical" evidence="1">
    <location>
        <begin position="406"/>
        <end position="431"/>
    </location>
</feature>
<sequence>MYTVNPYNDRMTNRWSEVNKFVQHNDHPITVYKYEFPSKSFSSFICDDLLMDKTLNLSGYPITIAKINTIFDQKHELLVTVASRIISEIWHFLKANISIKLASGSFEVDELGNPQGKALLDLLYGKYDMKYTFDFERRYFWHYELNTYIPGGICYVAKKSESFVSYENLTSVLSHSLFVQVFLAAIIVSVLVSRWLRLNFGQVMLNTVRAIIGVAILHSPKSIIPRIAFMHVVIYSMVLNSYLQSHLSLSMVGEPKSLKIEKPTDLIKYDYKIFAKNVTHQYFSYWPFIYDQIQETKSLYECVKAIKVDERICCADDCHKIRSRIDSNGRRYYQVSEDIYLQWYYVFTFERDHPLLPRLRQVYARLYQSGVIVHLTSPLDPKTINPKTENSLTSLSTISFSEIEKGFYFIAIGQIAGMLVFISEVLVNLVLIRKSLKILVRGIKRIL</sequence>
<feature type="transmembrane region" description="Helical" evidence="1">
    <location>
        <begin position="177"/>
        <end position="196"/>
    </location>
</feature>
<dbReference type="SUPFAM" id="SSF53850">
    <property type="entry name" value="Periplasmic binding protein-like II"/>
    <property type="match status" value="1"/>
</dbReference>
<dbReference type="EMBL" id="NNAY01000328">
    <property type="protein sequence ID" value="OXU29191.1"/>
    <property type="molecule type" value="Genomic_DNA"/>
</dbReference>
<evidence type="ECO:0008006" key="4">
    <source>
        <dbReference type="Google" id="ProtNLM"/>
    </source>
</evidence>
<protein>
    <recommendedName>
        <fullName evidence="4">Ionotropic glutamate receptor C-terminal domain-containing protein</fullName>
    </recommendedName>
</protein>
<organism evidence="2 3">
    <name type="scientific">Trichomalopsis sarcophagae</name>
    <dbReference type="NCBI Taxonomy" id="543379"/>
    <lineage>
        <taxon>Eukaryota</taxon>
        <taxon>Metazoa</taxon>
        <taxon>Ecdysozoa</taxon>
        <taxon>Arthropoda</taxon>
        <taxon>Hexapoda</taxon>
        <taxon>Insecta</taxon>
        <taxon>Pterygota</taxon>
        <taxon>Neoptera</taxon>
        <taxon>Endopterygota</taxon>
        <taxon>Hymenoptera</taxon>
        <taxon>Apocrita</taxon>
        <taxon>Proctotrupomorpha</taxon>
        <taxon>Chalcidoidea</taxon>
        <taxon>Pteromalidae</taxon>
        <taxon>Pteromalinae</taxon>
        <taxon>Trichomalopsis</taxon>
    </lineage>
</organism>
<reference evidence="2 3" key="1">
    <citation type="journal article" date="2017" name="Curr. Biol.">
        <title>The Evolution of Venom by Co-option of Single-Copy Genes.</title>
        <authorList>
            <person name="Martinson E.O."/>
            <person name="Mrinalini"/>
            <person name="Kelkar Y.D."/>
            <person name="Chang C.H."/>
            <person name="Werren J.H."/>
        </authorList>
    </citation>
    <scope>NUCLEOTIDE SEQUENCE [LARGE SCALE GENOMIC DNA]</scope>
    <source>
        <strain evidence="2 3">Alberta</strain>
        <tissue evidence="2">Whole body</tissue>
    </source>
</reference>
<gene>
    <name evidence="2" type="ORF">TSAR_011288</name>
</gene>
<evidence type="ECO:0000256" key="1">
    <source>
        <dbReference type="SAM" id="Phobius"/>
    </source>
</evidence>
<accession>A0A232FEK0</accession>
<keyword evidence="1" id="KW-0472">Membrane</keyword>
<evidence type="ECO:0000313" key="3">
    <source>
        <dbReference type="Proteomes" id="UP000215335"/>
    </source>
</evidence>
<comment type="caution">
    <text evidence="2">The sequence shown here is derived from an EMBL/GenBank/DDBJ whole genome shotgun (WGS) entry which is preliminary data.</text>
</comment>
<dbReference type="Proteomes" id="UP000215335">
    <property type="component" value="Unassembled WGS sequence"/>
</dbReference>
<proteinExistence type="predicted"/>
<keyword evidence="1" id="KW-0812">Transmembrane</keyword>
<dbReference type="STRING" id="543379.A0A232FEK0"/>
<evidence type="ECO:0000313" key="2">
    <source>
        <dbReference type="EMBL" id="OXU29191.1"/>
    </source>
</evidence>
<keyword evidence="3" id="KW-1185">Reference proteome</keyword>
<dbReference type="AlphaFoldDB" id="A0A232FEK0"/>